<feature type="domain" description="Peptidase M50" evidence="13">
    <location>
        <begin position="144"/>
        <end position="217"/>
    </location>
</feature>
<keyword evidence="9 12" id="KW-1133">Transmembrane helix</keyword>
<dbReference type="GO" id="GO:0046872">
    <property type="term" value="F:metal ion binding"/>
    <property type="evidence" value="ECO:0007669"/>
    <property type="project" value="UniProtKB-KW"/>
</dbReference>
<dbReference type="PANTHER" id="PTHR39188:SF3">
    <property type="entry name" value="STAGE IV SPORULATION PROTEIN FB"/>
    <property type="match status" value="1"/>
</dbReference>
<dbReference type="STRING" id="584787.GCA_001247655_02165"/>
<dbReference type="PANTHER" id="PTHR39188">
    <property type="entry name" value="MEMBRANE-ASSOCIATED ZINC METALLOPROTEASE M50B"/>
    <property type="match status" value="1"/>
</dbReference>
<keyword evidence="6" id="KW-0479">Metal-binding</keyword>
<dbReference type="GO" id="GO:0008237">
    <property type="term" value="F:metallopeptidase activity"/>
    <property type="evidence" value="ECO:0007669"/>
    <property type="project" value="UniProtKB-KW"/>
</dbReference>
<dbReference type="Proteomes" id="UP000268033">
    <property type="component" value="Unassembled WGS sequence"/>
</dbReference>
<evidence type="ECO:0000256" key="2">
    <source>
        <dbReference type="ARBA" id="ARBA00004141"/>
    </source>
</evidence>
<accession>A0A3N1Q0H1</accession>
<evidence type="ECO:0000256" key="10">
    <source>
        <dbReference type="ARBA" id="ARBA00023049"/>
    </source>
</evidence>
<keyword evidence="10" id="KW-0482">Metalloprotease</keyword>
<evidence type="ECO:0000256" key="4">
    <source>
        <dbReference type="ARBA" id="ARBA00022670"/>
    </source>
</evidence>
<protein>
    <submittedName>
        <fullName evidence="14">Zn-dependent protease</fullName>
    </submittedName>
</protein>
<evidence type="ECO:0000313" key="15">
    <source>
        <dbReference type="Proteomes" id="UP000268033"/>
    </source>
</evidence>
<dbReference type="EMBL" id="RJUL01000001">
    <property type="protein sequence ID" value="ROQ30336.1"/>
    <property type="molecule type" value="Genomic_DNA"/>
</dbReference>
<comment type="cofactor">
    <cofactor evidence="1">
        <name>Zn(2+)</name>
        <dbReference type="ChEBI" id="CHEBI:29105"/>
    </cofactor>
</comment>
<dbReference type="InterPro" id="IPR008915">
    <property type="entry name" value="Peptidase_M50"/>
</dbReference>
<dbReference type="GO" id="GO:0016020">
    <property type="term" value="C:membrane"/>
    <property type="evidence" value="ECO:0007669"/>
    <property type="project" value="UniProtKB-SubCell"/>
</dbReference>
<evidence type="ECO:0000256" key="11">
    <source>
        <dbReference type="ARBA" id="ARBA00023136"/>
    </source>
</evidence>
<feature type="transmembrane region" description="Helical" evidence="12">
    <location>
        <begin position="317"/>
        <end position="338"/>
    </location>
</feature>
<dbReference type="Pfam" id="PF02163">
    <property type="entry name" value="Peptidase_M50"/>
    <property type="match status" value="2"/>
</dbReference>
<dbReference type="CDD" id="cd06160">
    <property type="entry name" value="S2P-M50_like_2"/>
    <property type="match status" value="1"/>
</dbReference>
<name>A0A3N1Q0H1_9GAMM</name>
<evidence type="ECO:0000259" key="13">
    <source>
        <dbReference type="Pfam" id="PF02163"/>
    </source>
</evidence>
<evidence type="ECO:0000256" key="3">
    <source>
        <dbReference type="ARBA" id="ARBA00007931"/>
    </source>
</evidence>
<keyword evidence="15" id="KW-1185">Reference proteome</keyword>
<comment type="similarity">
    <text evidence="3">Belongs to the peptidase M50B family.</text>
</comment>
<evidence type="ECO:0000256" key="9">
    <source>
        <dbReference type="ARBA" id="ARBA00022989"/>
    </source>
</evidence>
<dbReference type="GO" id="GO:0006508">
    <property type="term" value="P:proteolysis"/>
    <property type="evidence" value="ECO:0007669"/>
    <property type="project" value="UniProtKB-KW"/>
</dbReference>
<dbReference type="RefSeq" id="WP_123420260.1">
    <property type="nucleotide sequence ID" value="NZ_RJUL01000001.1"/>
</dbReference>
<reference evidence="14 15" key="1">
    <citation type="submission" date="2018-11" db="EMBL/GenBank/DDBJ databases">
        <title>Genomic Encyclopedia of Type Strains, Phase IV (KMG-IV): sequencing the most valuable type-strain genomes for metagenomic binning, comparative biology and taxonomic classification.</title>
        <authorList>
            <person name="Goeker M."/>
        </authorList>
    </citation>
    <scope>NUCLEOTIDE SEQUENCE [LARGE SCALE GENOMIC DNA]</scope>
    <source>
        <strain evidence="14 15">DSM 21945</strain>
    </source>
</reference>
<evidence type="ECO:0000256" key="1">
    <source>
        <dbReference type="ARBA" id="ARBA00001947"/>
    </source>
</evidence>
<comment type="caution">
    <text evidence="14">The sequence shown here is derived from an EMBL/GenBank/DDBJ whole genome shotgun (WGS) entry which is preliminary data.</text>
</comment>
<comment type="subcellular location">
    <subcellularLocation>
        <location evidence="2">Membrane</location>
        <topology evidence="2">Multi-pass membrane protein</topology>
    </subcellularLocation>
</comment>
<sequence length="354" mass="38409">MRLTFHCAGHQFTLTRSEGLEHLFVDDKPVSLRAASSLESEHCFSVGDDNWQAKLLWQPQQRSLHYQMQLNGQRAGEGQVLCSEPFEPEQPVTPLQEPTEQSRHGKGLGWLALALKLFKSASAVKVALAGASFASYAYLFDWKIALALIAILVIHEYGHLLAMKRFGVKTKGIYLIPFVGGAAVSAEQFKSQWQELYVALAGPSAGLASTLLAYGAWQFTQNPWLGAVTALGAFLNLVNLLPIHPLDGGRVLKAVMASTGNKLAFYGLLLVSALGFALSLYFGLVLLAILLVAGLLDLMGERNQPTRQLPMNRWGMVVGGAWYSAVLLALLALVWAMADSGLPGTQIPHLLLSS</sequence>
<keyword evidence="4 14" id="KW-0645">Protease</keyword>
<evidence type="ECO:0000256" key="5">
    <source>
        <dbReference type="ARBA" id="ARBA00022692"/>
    </source>
</evidence>
<proteinExistence type="inferred from homology"/>
<gene>
    <name evidence="14" type="ORF">EDC28_10122</name>
</gene>
<evidence type="ECO:0000256" key="7">
    <source>
        <dbReference type="ARBA" id="ARBA00022801"/>
    </source>
</evidence>
<feature type="transmembrane region" description="Helical" evidence="12">
    <location>
        <begin position="224"/>
        <end position="243"/>
    </location>
</feature>
<keyword evidence="11 12" id="KW-0472">Membrane</keyword>
<keyword evidence="8" id="KW-0862">Zinc</keyword>
<feature type="domain" description="Peptidase M50" evidence="13">
    <location>
        <begin position="225"/>
        <end position="264"/>
    </location>
</feature>
<evidence type="ECO:0000313" key="14">
    <source>
        <dbReference type="EMBL" id="ROQ30336.1"/>
    </source>
</evidence>
<evidence type="ECO:0000256" key="6">
    <source>
        <dbReference type="ARBA" id="ARBA00022723"/>
    </source>
</evidence>
<feature type="transmembrane region" description="Helical" evidence="12">
    <location>
        <begin position="263"/>
        <end position="296"/>
    </location>
</feature>
<feature type="transmembrane region" description="Helical" evidence="12">
    <location>
        <begin position="196"/>
        <end position="217"/>
    </location>
</feature>
<organism evidence="14 15">
    <name type="scientific">Gallaecimonas pentaromativorans</name>
    <dbReference type="NCBI Taxonomy" id="584787"/>
    <lineage>
        <taxon>Bacteria</taxon>
        <taxon>Pseudomonadati</taxon>
        <taxon>Pseudomonadota</taxon>
        <taxon>Gammaproteobacteria</taxon>
        <taxon>Enterobacterales</taxon>
        <taxon>Gallaecimonadaceae</taxon>
        <taxon>Gallaecimonas</taxon>
    </lineage>
</organism>
<evidence type="ECO:0000256" key="8">
    <source>
        <dbReference type="ARBA" id="ARBA00022833"/>
    </source>
</evidence>
<keyword evidence="7" id="KW-0378">Hydrolase</keyword>
<evidence type="ECO:0000256" key="12">
    <source>
        <dbReference type="SAM" id="Phobius"/>
    </source>
</evidence>
<keyword evidence="5 12" id="KW-0812">Transmembrane</keyword>
<dbReference type="AlphaFoldDB" id="A0A3N1Q0H1"/>